<accession>A0A9D1KZY9</accession>
<organism evidence="2 3">
    <name type="scientific">Candidatus Fimiplasma intestinipullorum</name>
    <dbReference type="NCBI Taxonomy" id="2840825"/>
    <lineage>
        <taxon>Bacteria</taxon>
        <taxon>Bacillati</taxon>
        <taxon>Bacillota</taxon>
        <taxon>Clostridia</taxon>
        <taxon>Eubacteriales</taxon>
        <taxon>Candidatus Fimiplasma</taxon>
    </lineage>
</organism>
<dbReference type="Pfam" id="PF10282">
    <property type="entry name" value="Lactonase"/>
    <property type="match status" value="1"/>
</dbReference>
<dbReference type="Gene3D" id="2.130.10.10">
    <property type="entry name" value="YVTN repeat-like/Quinoprotein amine dehydrogenase"/>
    <property type="match status" value="1"/>
</dbReference>
<dbReference type="EMBL" id="DVMJ01000071">
    <property type="protein sequence ID" value="HIU14068.1"/>
    <property type="molecule type" value="Genomic_DNA"/>
</dbReference>
<dbReference type="InterPro" id="IPR015943">
    <property type="entry name" value="WD40/YVTN_repeat-like_dom_sf"/>
</dbReference>
<gene>
    <name evidence="2" type="ORF">IAD15_08375</name>
</gene>
<sequence length="335" mass="38377">MRKIYVASFGPPESRGLYVLDFDAPEFHLDQYLPTQDNPHYILRSDACIYTAMKNMSPKNNRGGVASYCMDEEGHLLYNDNYTSSGRSYVYLCLNADHHFLFAANYQVGTTASYLLDHGKVIKKISVAYREHDKIHHSPHVCHVGLTPKEEFIYSIDIDGDNIVLYDYRDGFLEEVRRQKILGGSGPSHMLFSPDGRFAYLVNQYTSTIMVFHYSPGGHFSMIQMISTLPRHFRGQSQAGTLHLSRSGRHLFVSNCGHDSIAMYARNPESGKLYLLYMVHTHHDPCDFVIDDDRYMYVICRQEGLLEVLEMDLGRDYLGKTEWVYALPEPVSVTI</sequence>
<evidence type="ECO:0000313" key="2">
    <source>
        <dbReference type="EMBL" id="HIU14068.1"/>
    </source>
</evidence>
<dbReference type="GO" id="GO:0005829">
    <property type="term" value="C:cytosol"/>
    <property type="evidence" value="ECO:0007669"/>
    <property type="project" value="TreeGrafter"/>
</dbReference>
<comment type="similarity">
    <text evidence="1">Belongs to the cycloisomerase 2 family.</text>
</comment>
<evidence type="ECO:0000313" key="3">
    <source>
        <dbReference type="Proteomes" id="UP000824175"/>
    </source>
</evidence>
<reference evidence="2" key="2">
    <citation type="journal article" date="2021" name="PeerJ">
        <title>Extensive microbial diversity within the chicken gut microbiome revealed by metagenomics and culture.</title>
        <authorList>
            <person name="Gilroy R."/>
            <person name="Ravi A."/>
            <person name="Getino M."/>
            <person name="Pursley I."/>
            <person name="Horton D.L."/>
            <person name="Alikhan N.F."/>
            <person name="Baker D."/>
            <person name="Gharbi K."/>
            <person name="Hall N."/>
            <person name="Watson M."/>
            <person name="Adriaenssens E.M."/>
            <person name="Foster-Nyarko E."/>
            <person name="Jarju S."/>
            <person name="Secka A."/>
            <person name="Antonio M."/>
            <person name="Oren A."/>
            <person name="Chaudhuri R.R."/>
            <person name="La Ragione R."/>
            <person name="Hildebrand F."/>
            <person name="Pallen M.J."/>
        </authorList>
    </citation>
    <scope>NUCLEOTIDE SEQUENCE</scope>
    <source>
        <strain evidence="2">CHK195-11698</strain>
    </source>
</reference>
<proteinExistence type="inferred from homology"/>
<dbReference type="AlphaFoldDB" id="A0A9D1KZY9"/>
<reference evidence="2" key="1">
    <citation type="submission" date="2020-10" db="EMBL/GenBank/DDBJ databases">
        <authorList>
            <person name="Gilroy R."/>
        </authorList>
    </citation>
    <scope>NUCLEOTIDE SEQUENCE</scope>
    <source>
        <strain evidence="2">CHK195-11698</strain>
    </source>
</reference>
<dbReference type="Proteomes" id="UP000824175">
    <property type="component" value="Unassembled WGS sequence"/>
</dbReference>
<dbReference type="InterPro" id="IPR019405">
    <property type="entry name" value="Lactonase_7-beta_prop"/>
</dbReference>
<evidence type="ECO:0000256" key="1">
    <source>
        <dbReference type="ARBA" id="ARBA00005564"/>
    </source>
</evidence>
<comment type="caution">
    <text evidence="2">The sequence shown here is derived from an EMBL/GenBank/DDBJ whole genome shotgun (WGS) entry which is preliminary data.</text>
</comment>
<dbReference type="PANTHER" id="PTHR30344:SF1">
    <property type="entry name" value="6-PHOSPHOGLUCONOLACTONASE"/>
    <property type="match status" value="1"/>
</dbReference>
<dbReference type="InterPro" id="IPR050282">
    <property type="entry name" value="Cycloisomerase_2"/>
</dbReference>
<dbReference type="PANTHER" id="PTHR30344">
    <property type="entry name" value="6-PHOSPHOGLUCONOLACTONASE-RELATED"/>
    <property type="match status" value="1"/>
</dbReference>
<protein>
    <submittedName>
        <fullName evidence="2">Beta-propeller fold lactonase family protein</fullName>
    </submittedName>
</protein>
<name>A0A9D1KZY9_9FIRM</name>
<dbReference type="SUPFAM" id="SSF51004">
    <property type="entry name" value="C-terminal (heme d1) domain of cytochrome cd1-nitrite reductase"/>
    <property type="match status" value="1"/>
</dbReference>
<dbReference type="InterPro" id="IPR011048">
    <property type="entry name" value="Haem_d1_sf"/>
</dbReference>
<dbReference type="GO" id="GO:0017057">
    <property type="term" value="F:6-phosphogluconolactonase activity"/>
    <property type="evidence" value="ECO:0007669"/>
    <property type="project" value="TreeGrafter"/>
</dbReference>